<keyword evidence="1" id="KW-0732">Signal</keyword>
<reference evidence="2 3" key="1">
    <citation type="journal article" date="2022" name="Environ. Microbiol. Rep.">
        <title>Eco-phylogenetic analyses reveal divergent evolution of vitamin B12 metabolism in the marine bacterial family 'Psychromonadaceae'.</title>
        <authorList>
            <person name="Jin X."/>
            <person name="Yang Y."/>
            <person name="Cao H."/>
            <person name="Gao B."/>
            <person name="Zhao Z."/>
        </authorList>
    </citation>
    <scope>NUCLEOTIDE SEQUENCE [LARGE SCALE GENOMIC DNA]</scope>
    <source>
        <strain evidence="2 3">MKS20</strain>
    </source>
</reference>
<comment type="caution">
    <text evidence="2">The sequence shown here is derived from an EMBL/GenBank/DDBJ whole genome shotgun (WGS) entry which is preliminary data.</text>
</comment>
<dbReference type="Gene3D" id="3.40.190.10">
    <property type="entry name" value="Periplasmic binding protein-like II"/>
    <property type="match status" value="2"/>
</dbReference>
<feature type="signal peptide" evidence="1">
    <location>
        <begin position="1"/>
        <end position="26"/>
    </location>
</feature>
<organism evidence="2 3">
    <name type="scientific">Motilimonas cestriensis</name>
    <dbReference type="NCBI Taxonomy" id="2742685"/>
    <lineage>
        <taxon>Bacteria</taxon>
        <taxon>Pseudomonadati</taxon>
        <taxon>Pseudomonadota</taxon>
        <taxon>Gammaproteobacteria</taxon>
        <taxon>Alteromonadales</taxon>
        <taxon>Alteromonadales genera incertae sedis</taxon>
        <taxon>Motilimonas</taxon>
    </lineage>
</organism>
<dbReference type="Proteomes" id="UP001201273">
    <property type="component" value="Unassembled WGS sequence"/>
</dbReference>
<protein>
    <recommendedName>
        <fullName evidence="4">Solute-binding protein family 3/N-terminal domain-containing protein</fullName>
    </recommendedName>
</protein>
<dbReference type="RefSeq" id="WP_233050835.1">
    <property type="nucleotide sequence ID" value="NZ_JAIMJA010000001.1"/>
</dbReference>
<evidence type="ECO:0000313" key="2">
    <source>
        <dbReference type="EMBL" id="MCE2593211.1"/>
    </source>
</evidence>
<name>A0ABS8W639_9GAMM</name>
<dbReference type="SUPFAM" id="SSF53850">
    <property type="entry name" value="Periplasmic binding protein-like II"/>
    <property type="match status" value="1"/>
</dbReference>
<evidence type="ECO:0000256" key="1">
    <source>
        <dbReference type="SAM" id="SignalP"/>
    </source>
</evidence>
<gene>
    <name evidence="2" type="ORF">K6Y31_00050</name>
</gene>
<evidence type="ECO:0008006" key="4">
    <source>
        <dbReference type="Google" id="ProtNLM"/>
    </source>
</evidence>
<sequence length="276" mass="31296">MVLAKYLCRYSALILTLCAFSSTSYGKETITWIEYGLPPVFISSGPHKNQGFANQSAKWLQQRMPQWRHVTKLGAIPRFLSMAKTKHLVCSSVLKNAARENDLYFSKPLQSLSPHRLYFLAKNKAVLETKIGHSLSQIISLEEIMKHLDKLVFAIAGGRSYGDNRDKILDKYRDQMHISTQYKLSSQFITRLLADRVDLIIEYPWIIAYEQTQLNFERDDLASVAIAESAPILEVYIACSKTPAGKAVIDAINQISDAHPESPLQQFVEQWNTATN</sequence>
<evidence type="ECO:0000313" key="3">
    <source>
        <dbReference type="Proteomes" id="UP001201273"/>
    </source>
</evidence>
<keyword evidence="3" id="KW-1185">Reference proteome</keyword>
<proteinExistence type="predicted"/>
<feature type="chain" id="PRO_5045915383" description="Solute-binding protein family 3/N-terminal domain-containing protein" evidence="1">
    <location>
        <begin position="27"/>
        <end position="276"/>
    </location>
</feature>
<accession>A0ABS8W639</accession>
<dbReference type="EMBL" id="JAIMJA010000001">
    <property type="protein sequence ID" value="MCE2593211.1"/>
    <property type="molecule type" value="Genomic_DNA"/>
</dbReference>